<dbReference type="GO" id="GO:0046168">
    <property type="term" value="P:glycerol-3-phosphate catabolic process"/>
    <property type="evidence" value="ECO:0007669"/>
    <property type="project" value="UniProtKB-UniRule"/>
</dbReference>
<dbReference type="OrthoDB" id="10263760at2759"/>
<dbReference type="RefSeq" id="XP_007511788.1">
    <property type="nucleotide sequence ID" value="XM_007511726.1"/>
</dbReference>
<evidence type="ECO:0000256" key="1">
    <source>
        <dbReference type="ARBA" id="ARBA00004229"/>
    </source>
</evidence>
<dbReference type="FunFam" id="3.40.50.720:FF:000019">
    <property type="entry name" value="Glycerol-3-phosphate dehydrogenase [NAD(P)+]"/>
    <property type="match status" value="1"/>
</dbReference>
<evidence type="ECO:0000256" key="10">
    <source>
        <dbReference type="ARBA" id="ARBA00023098"/>
    </source>
</evidence>
<evidence type="ECO:0000256" key="14">
    <source>
        <dbReference type="RuleBase" id="RU361243"/>
    </source>
</evidence>
<evidence type="ECO:0000256" key="6">
    <source>
        <dbReference type="ARBA" id="ARBA00022640"/>
    </source>
</evidence>
<gene>
    <name evidence="18" type="ORF">Bathy08g03310</name>
</gene>
<dbReference type="InterPro" id="IPR013328">
    <property type="entry name" value="6PGD_dom2"/>
</dbReference>
<dbReference type="EMBL" id="FO082271">
    <property type="protein sequence ID" value="CCO17909.1"/>
    <property type="molecule type" value="Genomic_DNA"/>
</dbReference>
<proteinExistence type="inferred from homology"/>
<dbReference type="GeneID" id="19014310"/>
<keyword evidence="8 13" id="KW-0560">Oxidoreductase</keyword>
<dbReference type="Proteomes" id="UP000198341">
    <property type="component" value="Chromosome 8"/>
</dbReference>
<dbReference type="Pfam" id="PF07479">
    <property type="entry name" value="NAD_Gly3P_dh_C"/>
    <property type="match status" value="1"/>
</dbReference>
<evidence type="ECO:0000313" key="19">
    <source>
        <dbReference type="Proteomes" id="UP000198341"/>
    </source>
</evidence>
<comment type="pathway">
    <text evidence="11">Membrane lipid metabolism; glycerophospholipid metabolism.</text>
</comment>
<reference evidence="18 19" key="1">
    <citation type="submission" date="2011-10" db="EMBL/GenBank/DDBJ databases">
        <authorList>
            <person name="Genoscope - CEA"/>
        </authorList>
    </citation>
    <scope>NUCLEOTIDE SEQUENCE [LARGE SCALE GENOMIC DNA]</scope>
    <source>
        <strain evidence="18 19">RCC 1105</strain>
    </source>
</reference>
<keyword evidence="6" id="KW-0934">Plastid</keyword>
<evidence type="ECO:0000256" key="4">
    <source>
        <dbReference type="ARBA" id="ARBA00022516"/>
    </source>
</evidence>
<dbReference type="AlphaFoldDB" id="K8EIV0"/>
<keyword evidence="4" id="KW-0444">Lipid biosynthesis</keyword>
<dbReference type="STRING" id="41875.K8EIV0"/>
<keyword evidence="19" id="KW-1185">Reference proteome</keyword>
<feature type="domain" description="Glycerol-3-phosphate dehydrogenase NAD-dependent C-terminal" evidence="17">
    <location>
        <begin position="328"/>
        <end position="468"/>
    </location>
</feature>
<evidence type="ECO:0000256" key="9">
    <source>
        <dbReference type="ARBA" id="ARBA00023027"/>
    </source>
</evidence>
<dbReference type="InterPro" id="IPR006109">
    <property type="entry name" value="G3P_DH_NAD-dep_C"/>
</dbReference>
<evidence type="ECO:0000313" key="18">
    <source>
        <dbReference type="EMBL" id="CCO17909.1"/>
    </source>
</evidence>
<evidence type="ECO:0000256" key="11">
    <source>
        <dbReference type="ARBA" id="ARBA00037925"/>
    </source>
</evidence>
<keyword evidence="5" id="KW-0150">Chloroplast</keyword>
<feature type="region of interest" description="Disordered" evidence="15">
    <location>
        <begin position="24"/>
        <end position="52"/>
    </location>
</feature>
<feature type="compositionally biased region" description="Low complexity" evidence="15">
    <location>
        <begin position="24"/>
        <end position="34"/>
    </location>
</feature>
<evidence type="ECO:0000256" key="3">
    <source>
        <dbReference type="ARBA" id="ARBA00011009"/>
    </source>
</evidence>
<evidence type="ECO:0000256" key="5">
    <source>
        <dbReference type="ARBA" id="ARBA00022528"/>
    </source>
</evidence>
<dbReference type="SUPFAM" id="SSF51735">
    <property type="entry name" value="NAD(P)-binding Rossmann-fold domains"/>
    <property type="match status" value="1"/>
</dbReference>
<dbReference type="GO" id="GO:0009507">
    <property type="term" value="C:chloroplast"/>
    <property type="evidence" value="ECO:0007669"/>
    <property type="project" value="UniProtKB-SubCell"/>
</dbReference>
<evidence type="ECO:0000256" key="2">
    <source>
        <dbReference type="ARBA" id="ARBA00005189"/>
    </source>
</evidence>
<comment type="pathway">
    <text evidence="2">Lipid metabolism.</text>
</comment>
<comment type="catalytic activity">
    <reaction evidence="12 14">
        <text>sn-glycerol 3-phosphate + NAD(+) = dihydroxyacetone phosphate + NADH + H(+)</text>
        <dbReference type="Rhea" id="RHEA:11092"/>
        <dbReference type="ChEBI" id="CHEBI:15378"/>
        <dbReference type="ChEBI" id="CHEBI:57540"/>
        <dbReference type="ChEBI" id="CHEBI:57597"/>
        <dbReference type="ChEBI" id="CHEBI:57642"/>
        <dbReference type="ChEBI" id="CHEBI:57945"/>
        <dbReference type="EC" id="1.1.1.8"/>
    </reaction>
</comment>
<protein>
    <recommendedName>
        <fullName evidence="14">Glycerol-3-phosphate dehydrogenase [NAD(+)]</fullName>
        <ecNumber evidence="14">1.1.1.8</ecNumber>
    </recommendedName>
</protein>
<dbReference type="KEGG" id="bpg:Bathy08g03310"/>
<dbReference type="Pfam" id="PF01210">
    <property type="entry name" value="NAD_Gly3P_dh_N"/>
    <property type="match status" value="1"/>
</dbReference>
<dbReference type="InterPro" id="IPR036291">
    <property type="entry name" value="NAD(P)-bd_dom_sf"/>
</dbReference>
<evidence type="ECO:0000256" key="12">
    <source>
        <dbReference type="ARBA" id="ARBA00048683"/>
    </source>
</evidence>
<evidence type="ECO:0000259" key="17">
    <source>
        <dbReference type="Pfam" id="PF07479"/>
    </source>
</evidence>
<dbReference type="SUPFAM" id="SSF48179">
    <property type="entry name" value="6-phosphogluconate dehydrogenase C-terminal domain-like"/>
    <property type="match status" value="1"/>
</dbReference>
<keyword evidence="7" id="KW-0809">Transit peptide</keyword>
<dbReference type="eggNOG" id="KOG2711">
    <property type="taxonomic scope" value="Eukaryota"/>
</dbReference>
<feature type="domain" description="Glycerol-3-phosphate dehydrogenase NAD-dependent N-terminal" evidence="16">
    <location>
        <begin position="150"/>
        <end position="308"/>
    </location>
</feature>
<dbReference type="PANTHER" id="PTHR11728">
    <property type="entry name" value="GLYCEROL-3-PHOSPHATE DEHYDROGENASE"/>
    <property type="match status" value="1"/>
</dbReference>
<evidence type="ECO:0000259" key="16">
    <source>
        <dbReference type="Pfam" id="PF01210"/>
    </source>
</evidence>
<dbReference type="NCBIfam" id="NF000940">
    <property type="entry name" value="PRK00094.1-2"/>
    <property type="match status" value="1"/>
</dbReference>
<dbReference type="InterPro" id="IPR006168">
    <property type="entry name" value="G3P_DH_NAD-dep"/>
</dbReference>
<dbReference type="PANTHER" id="PTHR11728:SF1">
    <property type="entry name" value="GLYCEROL-3-PHOSPHATE DEHYDROGENASE [NAD(+)] 2, CHLOROPLASTIC"/>
    <property type="match status" value="1"/>
</dbReference>
<evidence type="ECO:0000256" key="8">
    <source>
        <dbReference type="ARBA" id="ARBA00023002"/>
    </source>
</evidence>
<dbReference type="NCBIfam" id="NF000942">
    <property type="entry name" value="PRK00094.1-4"/>
    <property type="match status" value="1"/>
</dbReference>
<comment type="subcellular location">
    <subcellularLocation>
        <location evidence="1">Plastid</location>
        <location evidence="1">Chloroplast</location>
    </subcellularLocation>
</comment>
<evidence type="ECO:0000256" key="15">
    <source>
        <dbReference type="SAM" id="MobiDB-lite"/>
    </source>
</evidence>
<dbReference type="Gene3D" id="3.40.50.720">
    <property type="entry name" value="NAD(P)-binding Rossmann-like Domain"/>
    <property type="match status" value="1"/>
</dbReference>
<keyword evidence="9 13" id="KW-0520">NAD</keyword>
<dbReference type="HAMAP" id="MF_00394">
    <property type="entry name" value="NAD_Glyc3P_dehydrog"/>
    <property type="match status" value="1"/>
</dbReference>
<name>K8EIV0_9CHLO</name>
<sequence length="480" mass="51352">MSSSVSTFTRTTQTTTCFCCISSFSSSSSSSSSSKQSRQIGPGGGKRRSVSRFLTSPSSVAKVDNDDRRGAVLFVATRTTGTENTRKRCRKRGVYISPCRASGAYEQFLSGITEKDRKDVSESWEKIMRWKSFVESANKNDEDVLANTKKVTIMGGGSFGTAMGTLLARNKSDLDVVLLLRNEQEAETINATNRNAKYLPKYELPKNIRATTDAKEALKDSDFIIHAVPTQHSRKFLSSVKDIIDPKTPLLCLSKGLEVGSSLMMSEVIPEALERDQPLCVLSGPTFAVELMQGLPTGIVAASENEALARRVQSLYGSSCLRVNTSTDVVGVEMSGALKNVLAIAAGIVEGLELGNNAMAALVAQGCAEIRWLAGKLGAKSETLAGLSGTGDIMLTCFVNLSRNRTVGSRLGSGETLEEILGSMNQVAEGVATAGAVVQLARKHRVSLPVLTAVARILEGDVDPKDAVDQIMNLPQVPEV</sequence>
<dbReference type="Gene3D" id="1.10.1040.10">
    <property type="entry name" value="N-(1-d-carboxylethyl)-l-norvaline Dehydrogenase, domain 2"/>
    <property type="match status" value="1"/>
</dbReference>
<organism evidence="18 19">
    <name type="scientific">Bathycoccus prasinos</name>
    <dbReference type="NCBI Taxonomy" id="41875"/>
    <lineage>
        <taxon>Eukaryota</taxon>
        <taxon>Viridiplantae</taxon>
        <taxon>Chlorophyta</taxon>
        <taxon>Mamiellophyceae</taxon>
        <taxon>Mamiellales</taxon>
        <taxon>Bathycoccaceae</taxon>
        <taxon>Bathycoccus</taxon>
    </lineage>
</organism>
<dbReference type="FunFam" id="1.10.1040.10:FF:000031">
    <property type="entry name" value="Glycerol-3-phosphate dehydrogenase (NAD(P)(+))"/>
    <property type="match status" value="1"/>
</dbReference>
<keyword evidence="10" id="KW-0443">Lipid metabolism</keyword>
<dbReference type="InterPro" id="IPR008927">
    <property type="entry name" value="6-PGluconate_DH-like_C_sf"/>
</dbReference>
<dbReference type="GO" id="GO:0005975">
    <property type="term" value="P:carbohydrate metabolic process"/>
    <property type="evidence" value="ECO:0007669"/>
    <property type="project" value="InterPro"/>
</dbReference>
<evidence type="ECO:0000256" key="7">
    <source>
        <dbReference type="ARBA" id="ARBA00022946"/>
    </source>
</evidence>
<dbReference type="InterPro" id="IPR011128">
    <property type="entry name" value="G3P_DH_NAD-dep_N"/>
</dbReference>
<dbReference type="GO" id="GO:0006629">
    <property type="term" value="P:lipid metabolic process"/>
    <property type="evidence" value="ECO:0007669"/>
    <property type="project" value="UniProtKB-KW"/>
</dbReference>
<dbReference type="GO" id="GO:0005829">
    <property type="term" value="C:cytosol"/>
    <property type="evidence" value="ECO:0007669"/>
    <property type="project" value="TreeGrafter"/>
</dbReference>
<accession>K8EIV0</accession>
<dbReference type="GO" id="GO:0141152">
    <property type="term" value="F:glycerol-3-phosphate dehydrogenase (NAD+) activity"/>
    <property type="evidence" value="ECO:0007669"/>
    <property type="project" value="UniProtKB-UniRule"/>
</dbReference>
<dbReference type="PROSITE" id="PS00957">
    <property type="entry name" value="NAD_G3PDH"/>
    <property type="match status" value="1"/>
</dbReference>
<dbReference type="GO" id="GO:0051287">
    <property type="term" value="F:NAD binding"/>
    <property type="evidence" value="ECO:0007669"/>
    <property type="project" value="UniProtKB-UniRule"/>
</dbReference>
<dbReference type="PRINTS" id="PR00077">
    <property type="entry name" value="GPDHDRGNASE"/>
</dbReference>
<dbReference type="EC" id="1.1.1.8" evidence="14"/>
<comment type="similarity">
    <text evidence="3 13">Belongs to the NAD-dependent glycerol-3-phosphate dehydrogenase family.</text>
</comment>
<evidence type="ECO:0000256" key="13">
    <source>
        <dbReference type="RuleBase" id="RU000437"/>
    </source>
</evidence>